<evidence type="ECO:0000313" key="2">
    <source>
        <dbReference type="EMBL" id="RCK78340.1"/>
    </source>
</evidence>
<protein>
    <submittedName>
        <fullName evidence="2">D-Ornithine 4,5-aminomutase S subunit</fullName>
    </submittedName>
</protein>
<feature type="domain" description="D-Lysine 5,6-aminomutase alpha subunit" evidence="1">
    <location>
        <begin position="6"/>
        <end position="108"/>
    </location>
</feature>
<dbReference type="Gene3D" id="1.10.8.1000">
    <property type="entry name" value="Ornithine 4,5 aminomutase S component, alpha subunit-like"/>
    <property type="match status" value="1"/>
</dbReference>
<dbReference type="Proteomes" id="UP000252355">
    <property type="component" value="Unassembled WGS sequence"/>
</dbReference>
<sequence length="119" mass="13317">MTDTERIKKFEERRAALRALTDDQLKARFWDLCQKVVEPLVELARTHTSPSIERAVLLRMGIDSVTTKGVVSRVQEAGLLGKGAGHVVLKVSEKYKTDLRGAARKIVDDPACLNGLFRR</sequence>
<dbReference type="GO" id="GO:0031419">
    <property type="term" value="F:cobalamin binding"/>
    <property type="evidence" value="ECO:0007669"/>
    <property type="project" value="InterPro"/>
</dbReference>
<evidence type="ECO:0000259" key="1">
    <source>
        <dbReference type="Pfam" id="PF16552"/>
    </source>
</evidence>
<dbReference type="SUPFAM" id="SSF51703">
    <property type="entry name" value="Cobalamin (vitamin B12)-dependent enzymes"/>
    <property type="match status" value="1"/>
</dbReference>
<dbReference type="Pfam" id="PF16552">
    <property type="entry name" value="OAM_alpha"/>
    <property type="match status" value="1"/>
</dbReference>
<proteinExistence type="predicted"/>
<name>A0A367ZJX9_9BACT</name>
<comment type="caution">
    <text evidence="2">The sequence shown here is derived from an EMBL/GenBank/DDBJ whole genome shotgun (WGS) entry which is preliminary data.</text>
</comment>
<dbReference type="GO" id="GO:0003824">
    <property type="term" value="F:catalytic activity"/>
    <property type="evidence" value="ECO:0007669"/>
    <property type="project" value="InterPro"/>
</dbReference>
<dbReference type="Gene3D" id="6.10.250.2220">
    <property type="match status" value="1"/>
</dbReference>
<organism evidence="2 3">
    <name type="scientific">Candidatus Ozemobacter sibiricus</name>
    <dbReference type="NCBI Taxonomy" id="2268124"/>
    <lineage>
        <taxon>Bacteria</taxon>
        <taxon>Candidatus Ozemobacteria</taxon>
        <taxon>Candidatus Ozemobacterales</taxon>
        <taxon>Candidatus Ozemobacteraceae</taxon>
        <taxon>Candidatus Ozemobacter</taxon>
    </lineage>
</organism>
<evidence type="ECO:0000313" key="3">
    <source>
        <dbReference type="Proteomes" id="UP000252355"/>
    </source>
</evidence>
<dbReference type="EMBL" id="QOQW01000024">
    <property type="protein sequence ID" value="RCK78340.1"/>
    <property type="molecule type" value="Genomic_DNA"/>
</dbReference>
<accession>A0A367ZJX9</accession>
<dbReference type="AlphaFoldDB" id="A0A367ZJX9"/>
<reference evidence="2 3" key="1">
    <citation type="submission" date="2018-05" db="EMBL/GenBank/DDBJ databases">
        <title>A metagenomic window into the 2 km-deep terrestrial subsurface aquifer revealed taxonomically and functionally diverse microbial community comprising novel uncultured bacterial lineages.</title>
        <authorList>
            <person name="Kadnikov V.V."/>
            <person name="Mardanov A.V."/>
            <person name="Beletsky A.V."/>
            <person name="Banks D."/>
            <person name="Pimenov N.V."/>
            <person name="Frank Y.A."/>
            <person name="Karnachuk O.V."/>
            <person name="Ravin N.V."/>
        </authorList>
    </citation>
    <scope>NUCLEOTIDE SEQUENCE [LARGE SCALE GENOMIC DNA]</scope>
    <source>
        <strain evidence="2">BY5</strain>
    </source>
</reference>
<dbReference type="InterPro" id="IPR015130">
    <property type="entry name" value="Lys-AminoMut_A"/>
</dbReference>
<gene>
    <name evidence="2" type="ORF">OZSIB_1582</name>
</gene>
<dbReference type="InterPro" id="IPR016176">
    <property type="entry name" value="Cbl-dep_enz_cat"/>
</dbReference>